<dbReference type="EMBL" id="FNVT01000009">
    <property type="protein sequence ID" value="SEG95555.1"/>
    <property type="molecule type" value="Genomic_DNA"/>
</dbReference>
<gene>
    <name evidence="1" type="ORF">SAMN05444920_109100</name>
</gene>
<dbReference type="Proteomes" id="UP000236732">
    <property type="component" value="Unassembled WGS sequence"/>
</dbReference>
<evidence type="ECO:0000313" key="2">
    <source>
        <dbReference type="Proteomes" id="UP000236732"/>
    </source>
</evidence>
<proteinExistence type="predicted"/>
<keyword evidence="2" id="KW-1185">Reference proteome</keyword>
<protein>
    <submittedName>
        <fullName evidence="1">Uncharacterized protein</fullName>
    </submittedName>
</protein>
<dbReference type="AlphaFoldDB" id="A0A1H6EFI1"/>
<name>A0A1H6EFI1_9ACTN</name>
<reference evidence="1 2" key="1">
    <citation type="submission" date="2016-10" db="EMBL/GenBank/DDBJ databases">
        <authorList>
            <person name="de Groot N.N."/>
        </authorList>
    </citation>
    <scope>NUCLEOTIDE SEQUENCE [LARGE SCALE GENOMIC DNA]</scope>
    <source>
        <strain evidence="1 2">CGMCC 4.7037</strain>
    </source>
</reference>
<evidence type="ECO:0000313" key="1">
    <source>
        <dbReference type="EMBL" id="SEG95555.1"/>
    </source>
</evidence>
<accession>A0A1H6EFI1</accession>
<organism evidence="1 2">
    <name type="scientific">Nonomuraea solani</name>
    <dbReference type="NCBI Taxonomy" id="1144553"/>
    <lineage>
        <taxon>Bacteria</taxon>
        <taxon>Bacillati</taxon>
        <taxon>Actinomycetota</taxon>
        <taxon>Actinomycetes</taxon>
        <taxon>Streptosporangiales</taxon>
        <taxon>Streptosporangiaceae</taxon>
        <taxon>Nonomuraea</taxon>
    </lineage>
</organism>
<sequence>MFATSTAIGTIAMGGTATAAADPVVGQPCTAADLGKRHPLVKSATLTPTITHFKTFFVTSGTTGSQVVTLEHTNQIQVAVGTITQITATFNLGVLGNVQAFVNRTVTKTTSSTDRESTQMTWNFVAPGYYGLFKGTRKVTGEYGSINCGRVDKGGGQYATEWIERPGGAYTTYTVMEEGAIRCEDVVPANSIMRQAQIQLGCDGRAAKEEAGRQRADEPSRGGDVVAPLAVPPGFTCDPGYYRIGTPDRLLNWWNQDGTDEIRLQAWSSSTRAQWLLCQGPVSNGMTEHVIITRYGDAKCLTLHSGETASEGGRLQEESCRTVDDRQRFYLYRDVPGSDKIGFQVKSSGFMAGQAVVANNQVLRQYSMGMADGTGTYILEKIA</sequence>